<name>A0A2H3AP48_9AGAR</name>
<dbReference type="EMBL" id="KZ293504">
    <property type="protein sequence ID" value="PBK59450.1"/>
    <property type="molecule type" value="Genomic_DNA"/>
</dbReference>
<evidence type="ECO:0000313" key="1">
    <source>
        <dbReference type="EMBL" id="PBK59450.1"/>
    </source>
</evidence>
<accession>A0A2H3AP48</accession>
<dbReference type="AlphaFoldDB" id="A0A2H3AP48"/>
<organism evidence="1 2">
    <name type="scientific">Armillaria solidipes</name>
    <dbReference type="NCBI Taxonomy" id="1076256"/>
    <lineage>
        <taxon>Eukaryota</taxon>
        <taxon>Fungi</taxon>
        <taxon>Dikarya</taxon>
        <taxon>Basidiomycota</taxon>
        <taxon>Agaricomycotina</taxon>
        <taxon>Agaricomycetes</taxon>
        <taxon>Agaricomycetidae</taxon>
        <taxon>Agaricales</taxon>
        <taxon>Marasmiineae</taxon>
        <taxon>Physalacriaceae</taxon>
        <taxon>Armillaria</taxon>
    </lineage>
</organism>
<protein>
    <submittedName>
        <fullName evidence="1">Uncharacterized protein</fullName>
    </submittedName>
</protein>
<proteinExistence type="predicted"/>
<evidence type="ECO:0000313" key="2">
    <source>
        <dbReference type="Proteomes" id="UP000218334"/>
    </source>
</evidence>
<dbReference type="Proteomes" id="UP000218334">
    <property type="component" value="Unassembled WGS sequence"/>
</dbReference>
<gene>
    <name evidence="1" type="ORF">ARMSODRAFT_1027404</name>
</gene>
<keyword evidence="2" id="KW-1185">Reference proteome</keyword>
<reference evidence="1" key="1">
    <citation type="journal article" date="2017" name="Nat. Ecol. Evol.">
        <title>Lineage-specific genetic innovations streamline the genomes of Armillaria species to pathogenesis.</title>
        <authorList>
            <consortium name="DOE Joint Genome Institute"/>
            <person name="Sipos G."/>
            <person name="Prasanna A.N."/>
            <person name="Walter M.C."/>
            <person name="O'Connor E."/>
            <person name="Balint B."/>
            <person name="Krizsan K."/>
            <person name="Kiss B."/>
            <person name="Hess J."/>
            <person name="Varga T."/>
            <person name="Slot J."/>
            <person name="Riley R."/>
            <person name="Boka B."/>
            <person name="Rigling D."/>
            <person name="Barry K."/>
            <person name="Lee J."/>
            <person name="Mihaltcheva S."/>
            <person name="LaButti K."/>
            <person name="Lipzen A."/>
            <person name="Waldron R."/>
            <person name="Moloney N.M."/>
            <person name="Sperisen C."/>
            <person name="Kredics L."/>
            <person name="Vagvolgyi C."/>
            <person name="Patrignani A."/>
            <person name="Fitzpatrick D."/>
            <person name="Nagy I."/>
            <person name="Doyle S."/>
            <person name="Anderson J."/>
            <person name="Grigoriev I.V."/>
            <person name="Guldener U."/>
            <person name="Munsterkotter M."/>
            <person name="Nagy L.G."/>
        </authorList>
    </citation>
    <scope>NUCLEOTIDE SEQUENCE [LARGE SCALE GENOMIC DNA]</scope>
    <source>
        <strain evidence="1">28-4</strain>
    </source>
</reference>
<sequence length="105" mass="12304">MAYRDLPDFYPQPCVAAHQVICFLHLFAPFTPRLLFQGQVRVIDMNHQMYGAVLTVDNSLTRLIDGDWVYFIGWPDNTLNKRGWTFNKSHTTFVHAQLEPVEHRK</sequence>